<dbReference type="SUPFAM" id="SSF51735">
    <property type="entry name" value="NAD(P)-binding Rossmann-fold domains"/>
    <property type="match status" value="1"/>
</dbReference>
<comment type="similarity">
    <text evidence="2 10">Belongs to the fatty acyl-CoA reductase family.</text>
</comment>
<dbReference type="Pfam" id="PF03015">
    <property type="entry name" value="Sterile"/>
    <property type="match status" value="1"/>
</dbReference>
<keyword evidence="6" id="KW-1133">Transmembrane helix</keyword>
<dbReference type="GO" id="GO:0035336">
    <property type="term" value="P:long-chain fatty-acyl-CoA metabolic process"/>
    <property type="evidence" value="ECO:0007669"/>
    <property type="project" value="TreeGrafter"/>
</dbReference>
<dbReference type="KEGG" id="btab:109032023"/>
<keyword evidence="15" id="KW-1185">Reference proteome</keyword>
<dbReference type="PANTHER" id="PTHR11011:SF24">
    <property type="entry name" value="FATTY ACYL-COA REDUCTASE"/>
    <property type="match status" value="1"/>
</dbReference>
<dbReference type="AlphaFoldDB" id="A0A9P0F2R3"/>
<feature type="compositionally biased region" description="Basic and acidic residues" evidence="11">
    <location>
        <begin position="1"/>
        <end position="17"/>
    </location>
</feature>
<dbReference type="InterPro" id="IPR026055">
    <property type="entry name" value="FAR"/>
</dbReference>
<dbReference type="EMBL" id="OU963863">
    <property type="protein sequence ID" value="CAH0385787.1"/>
    <property type="molecule type" value="Genomic_DNA"/>
</dbReference>
<dbReference type="InterPro" id="IPR013120">
    <property type="entry name" value="FAR_NAD-bd"/>
</dbReference>
<evidence type="ECO:0000256" key="4">
    <source>
        <dbReference type="ARBA" id="ARBA00022692"/>
    </source>
</evidence>
<keyword evidence="8" id="KW-0472">Membrane</keyword>
<dbReference type="PANTHER" id="PTHR11011">
    <property type="entry name" value="MALE STERILITY PROTEIN 2-RELATED"/>
    <property type="match status" value="1"/>
</dbReference>
<keyword evidence="3 10" id="KW-0444">Lipid biosynthesis</keyword>
<feature type="region of interest" description="Disordered" evidence="11">
    <location>
        <begin position="1"/>
        <end position="40"/>
    </location>
</feature>
<comment type="catalytic activity">
    <reaction evidence="9 10">
        <text>a long-chain fatty acyl-CoA + 2 NADPH + 2 H(+) = a long-chain primary fatty alcohol + 2 NADP(+) + CoA</text>
        <dbReference type="Rhea" id="RHEA:52716"/>
        <dbReference type="ChEBI" id="CHEBI:15378"/>
        <dbReference type="ChEBI" id="CHEBI:57287"/>
        <dbReference type="ChEBI" id="CHEBI:57783"/>
        <dbReference type="ChEBI" id="CHEBI:58349"/>
        <dbReference type="ChEBI" id="CHEBI:77396"/>
        <dbReference type="ChEBI" id="CHEBI:83139"/>
        <dbReference type="EC" id="1.2.1.84"/>
    </reaction>
</comment>
<name>A0A9P0F2R3_BEMTA</name>
<dbReference type="GO" id="GO:0080019">
    <property type="term" value="F:alcohol-forming very long-chain fatty acyl-CoA reductase activity"/>
    <property type="evidence" value="ECO:0007669"/>
    <property type="project" value="InterPro"/>
</dbReference>
<comment type="subcellular location">
    <subcellularLocation>
        <location evidence="1">Membrane</location>
        <topology evidence="1">Multi-pass membrane protein</topology>
    </subcellularLocation>
</comment>
<dbReference type="GO" id="GO:0102965">
    <property type="term" value="F:alcohol-forming long-chain fatty acyl-CoA reductase activity"/>
    <property type="evidence" value="ECO:0007669"/>
    <property type="project" value="UniProtKB-EC"/>
</dbReference>
<evidence type="ECO:0000256" key="6">
    <source>
        <dbReference type="ARBA" id="ARBA00022989"/>
    </source>
</evidence>
<feature type="domain" description="Thioester reductase (TE)" evidence="13">
    <location>
        <begin position="53"/>
        <end position="324"/>
    </location>
</feature>
<dbReference type="Gene3D" id="3.40.50.720">
    <property type="entry name" value="NAD(P)-binding Rossmann-like Domain"/>
    <property type="match status" value="1"/>
</dbReference>
<evidence type="ECO:0000256" key="11">
    <source>
        <dbReference type="SAM" id="MobiDB-lite"/>
    </source>
</evidence>
<dbReference type="InterPro" id="IPR036291">
    <property type="entry name" value="NAD(P)-bd_dom_sf"/>
</dbReference>
<keyword evidence="10" id="KW-0560">Oxidoreductase</keyword>
<organism evidence="14 15">
    <name type="scientific">Bemisia tabaci</name>
    <name type="common">Sweetpotato whitefly</name>
    <name type="synonym">Aleurodes tabaci</name>
    <dbReference type="NCBI Taxonomy" id="7038"/>
    <lineage>
        <taxon>Eukaryota</taxon>
        <taxon>Metazoa</taxon>
        <taxon>Ecdysozoa</taxon>
        <taxon>Arthropoda</taxon>
        <taxon>Hexapoda</taxon>
        <taxon>Insecta</taxon>
        <taxon>Pterygota</taxon>
        <taxon>Neoptera</taxon>
        <taxon>Paraneoptera</taxon>
        <taxon>Hemiptera</taxon>
        <taxon>Sternorrhyncha</taxon>
        <taxon>Aleyrodoidea</taxon>
        <taxon>Aleyrodidae</taxon>
        <taxon>Aleyrodinae</taxon>
        <taxon>Bemisia</taxon>
    </lineage>
</organism>
<feature type="domain" description="Fatty acyl-CoA reductase C-terminal" evidence="12">
    <location>
        <begin position="398"/>
        <end position="488"/>
    </location>
</feature>
<proteinExistence type="inferred from homology"/>
<keyword evidence="7 10" id="KW-0443">Lipid metabolism</keyword>
<evidence type="ECO:0000256" key="7">
    <source>
        <dbReference type="ARBA" id="ARBA00023098"/>
    </source>
</evidence>
<dbReference type="CDD" id="cd09071">
    <property type="entry name" value="FAR_C"/>
    <property type="match status" value="1"/>
</dbReference>
<dbReference type="FunFam" id="3.40.50.720:FF:000143">
    <property type="entry name" value="Fatty acyl-CoA reductase"/>
    <property type="match status" value="1"/>
</dbReference>
<evidence type="ECO:0000256" key="2">
    <source>
        <dbReference type="ARBA" id="ARBA00005928"/>
    </source>
</evidence>
<dbReference type="EC" id="1.2.1.84" evidence="10"/>
<evidence type="ECO:0000256" key="3">
    <source>
        <dbReference type="ARBA" id="ARBA00022516"/>
    </source>
</evidence>
<reference evidence="14" key="1">
    <citation type="submission" date="2021-12" db="EMBL/GenBank/DDBJ databases">
        <authorList>
            <person name="King R."/>
        </authorList>
    </citation>
    <scope>NUCLEOTIDE SEQUENCE</scope>
</reference>
<dbReference type="Proteomes" id="UP001152759">
    <property type="component" value="Chromosome 2"/>
</dbReference>
<evidence type="ECO:0000313" key="14">
    <source>
        <dbReference type="EMBL" id="CAH0385787.1"/>
    </source>
</evidence>
<comment type="function">
    <text evidence="10">Catalyzes the reduction of fatty acyl-CoA to fatty alcohols.</text>
</comment>
<evidence type="ECO:0000259" key="13">
    <source>
        <dbReference type="Pfam" id="PF07993"/>
    </source>
</evidence>
<keyword evidence="4" id="KW-0812">Transmembrane</keyword>
<dbReference type="Pfam" id="PF07993">
    <property type="entry name" value="NAD_binding_4"/>
    <property type="match status" value="1"/>
</dbReference>
<accession>A0A9P0F2R3</accession>
<dbReference type="GO" id="GO:0005777">
    <property type="term" value="C:peroxisome"/>
    <property type="evidence" value="ECO:0007669"/>
    <property type="project" value="TreeGrafter"/>
</dbReference>
<evidence type="ECO:0000259" key="12">
    <source>
        <dbReference type="Pfam" id="PF03015"/>
    </source>
</evidence>
<evidence type="ECO:0000256" key="10">
    <source>
        <dbReference type="RuleBase" id="RU363097"/>
    </source>
</evidence>
<evidence type="ECO:0000256" key="8">
    <source>
        <dbReference type="ARBA" id="ARBA00023136"/>
    </source>
</evidence>
<feature type="compositionally biased region" description="Polar residues" evidence="11">
    <location>
        <begin position="23"/>
        <end position="33"/>
    </location>
</feature>
<evidence type="ECO:0000256" key="1">
    <source>
        <dbReference type="ARBA" id="ARBA00004141"/>
    </source>
</evidence>
<protein>
    <recommendedName>
        <fullName evidence="10">Fatty acyl-CoA reductase</fullName>
        <ecNumber evidence="10">1.2.1.84</ecNumber>
    </recommendedName>
</protein>
<gene>
    <name evidence="14" type="ORF">BEMITA_LOCUS4978</name>
</gene>
<evidence type="ECO:0000256" key="9">
    <source>
        <dbReference type="ARBA" id="ARBA00052530"/>
    </source>
</evidence>
<sequence>MRRDSSPSDMTKSQEGRRKGKSTHSGAQPTSEGQKSEMEPTIPEFFRDKHVLITGGTGFMGKVLIEKLVRSCGSVAKIYLLVRQKKDKNAADRIKELTEQPVFERVLREQPGAFERIVVPVNGDVTQEKLGLSAEDEDLLIKNVSIIFHVAASVRFDDPIPDAVRMNTRGTREVINLAKKMPNLKALLHVSTTYCNCMRMEVEEKVYPMQVDWREAIDVAEKVDRATLNILSEKYLGKFPNTYTFTKNLAEQIMLEHKDELPVIVFRPSIVISTLKEPIPGWIDNFNGPTGLLVGVGKGVIRTTMADKSAVPDYMPVDVSVKAMIVAAWLTGVRKDKEKGILPVYNSSSRYLSISTRELNDMGMEALMKYPFPKVLWYPSCVTTKNHTCFYVNHILQHLIPALLLDNLLKLTNRQPLLVKLYRRYYLAMMALCYFTTKSWTFYNNKFLALCDEIHSTDREDFDFNFQNVAPKTFFENIIQGGYIYLLKNDLSLLPEARINIRRMYLLDRVVKGICTGVFLWYLCSKSSLHMFQNVLYRILSVLVPLSF</sequence>
<evidence type="ECO:0000313" key="15">
    <source>
        <dbReference type="Proteomes" id="UP001152759"/>
    </source>
</evidence>
<dbReference type="CDD" id="cd05236">
    <property type="entry name" value="FAR-N_SDR_e"/>
    <property type="match status" value="1"/>
</dbReference>
<evidence type="ECO:0000256" key="5">
    <source>
        <dbReference type="ARBA" id="ARBA00022857"/>
    </source>
</evidence>
<dbReference type="GO" id="GO:0016020">
    <property type="term" value="C:membrane"/>
    <property type="evidence" value="ECO:0007669"/>
    <property type="project" value="UniProtKB-SubCell"/>
</dbReference>
<keyword evidence="5 10" id="KW-0521">NADP</keyword>
<dbReference type="InterPro" id="IPR033640">
    <property type="entry name" value="FAR_C"/>
</dbReference>